<dbReference type="GO" id="GO:0004523">
    <property type="term" value="F:RNA-DNA hybrid ribonuclease activity"/>
    <property type="evidence" value="ECO:0007669"/>
    <property type="project" value="InterPro"/>
</dbReference>
<gene>
    <name evidence="3" type="ORF">CCACVL1_23055</name>
</gene>
<dbReference type="CDD" id="cd09279">
    <property type="entry name" value="RNase_HI_like"/>
    <property type="match status" value="1"/>
</dbReference>
<comment type="caution">
    <text evidence="3">The sequence shown here is derived from an EMBL/GenBank/DDBJ whole genome shotgun (WGS) entry which is preliminary data.</text>
</comment>
<sequence>MSRTSCGLSNVKRLLKSSKPSSLHRRCCQNPDVENLSTYTSALKSQVLADFITECSTPDPSPEVEFKEEGAWKLYVDDSSNNQMSGAGLMLISPENLKFQYSLRFKFKASNNEAEYETVITGLKIANEMKVEKLVVYSDSQLVVSQITGEFEAKGETMIKYLKKVRRIPRSENVVADSLSKLASGTIASSVFGVKIEEIEEKSIADEKEVNQIDQEDESWMSPMVTVELSNEVENEDALRANLDLTEEQTDVALVKIAAYQQKIAKYYNRRVKNKLITKGDLVLRKVEASRKGGSGGKLAPNWEGPYVVKEVARAGTYKLQDLDGKIIPRTWNADHLKKYYQ</sequence>
<reference evidence="3 4" key="1">
    <citation type="submission" date="2013-09" db="EMBL/GenBank/DDBJ databases">
        <title>Corchorus capsularis genome sequencing.</title>
        <authorList>
            <person name="Alam M."/>
            <person name="Haque M.S."/>
            <person name="Islam M.S."/>
            <person name="Emdad E.M."/>
            <person name="Islam M.M."/>
            <person name="Ahmed B."/>
            <person name="Halim A."/>
            <person name="Hossen Q.M.M."/>
            <person name="Hossain M.Z."/>
            <person name="Ahmed R."/>
            <person name="Khan M.M."/>
            <person name="Islam R."/>
            <person name="Rashid M.M."/>
            <person name="Khan S.A."/>
            <person name="Rahman M.S."/>
            <person name="Alam M."/>
        </authorList>
    </citation>
    <scope>NUCLEOTIDE SEQUENCE [LARGE SCALE GENOMIC DNA]</scope>
    <source>
        <strain evidence="4">cv. CVL-1</strain>
        <tissue evidence="3">Whole seedling</tissue>
    </source>
</reference>
<dbReference type="Gramene" id="OMO62055">
    <property type="protein sequence ID" value="OMO62055"/>
    <property type="gene ID" value="CCACVL1_23055"/>
</dbReference>
<dbReference type="AlphaFoldDB" id="A0A1R3GVB5"/>
<evidence type="ECO:0000313" key="4">
    <source>
        <dbReference type="Proteomes" id="UP000188268"/>
    </source>
</evidence>
<keyword evidence="1" id="KW-0175">Coiled coil</keyword>
<evidence type="ECO:0000313" key="3">
    <source>
        <dbReference type="EMBL" id="OMO62055.1"/>
    </source>
</evidence>
<dbReference type="PANTHER" id="PTHR48475">
    <property type="entry name" value="RIBONUCLEASE H"/>
    <property type="match status" value="1"/>
</dbReference>
<protein>
    <recommendedName>
        <fullName evidence="2">RNase H type-1 domain-containing protein</fullName>
    </recommendedName>
</protein>
<dbReference type="GO" id="GO:0003676">
    <property type="term" value="F:nucleic acid binding"/>
    <property type="evidence" value="ECO:0007669"/>
    <property type="project" value="InterPro"/>
</dbReference>
<dbReference type="EMBL" id="AWWV01013347">
    <property type="protein sequence ID" value="OMO62055.1"/>
    <property type="molecule type" value="Genomic_DNA"/>
</dbReference>
<keyword evidence="4" id="KW-1185">Reference proteome</keyword>
<dbReference type="InterPro" id="IPR002156">
    <property type="entry name" value="RNaseH_domain"/>
</dbReference>
<feature type="domain" description="RNase H type-1" evidence="2">
    <location>
        <begin position="81"/>
        <end position="171"/>
    </location>
</feature>
<dbReference type="SUPFAM" id="SSF53098">
    <property type="entry name" value="Ribonuclease H-like"/>
    <property type="match status" value="1"/>
</dbReference>
<feature type="coiled-coil region" evidence="1">
    <location>
        <begin position="196"/>
        <end position="249"/>
    </location>
</feature>
<accession>A0A1R3GVB5</accession>
<evidence type="ECO:0000259" key="2">
    <source>
        <dbReference type="Pfam" id="PF13456"/>
    </source>
</evidence>
<evidence type="ECO:0000256" key="1">
    <source>
        <dbReference type="SAM" id="Coils"/>
    </source>
</evidence>
<dbReference type="OrthoDB" id="1740909at2759"/>
<dbReference type="Gene3D" id="3.30.420.10">
    <property type="entry name" value="Ribonuclease H-like superfamily/Ribonuclease H"/>
    <property type="match status" value="1"/>
</dbReference>
<dbReference type="InterPro" id="IPR012337">
    <property type="entry name" value="RNaseH-like_sf"/>
</dbReference>
<dbReference type="OMA" id="ITECSTP"/>
<dbReference type="InterPro" id="IPR036397">
    <property type="entry name" value="RNaseH_sf"/>
</dbReference>
<organism evidence="3 4">
    <name type="scientific">Corchorus capsularis</name>
    <name type="common">Jute</name>
    <dbReference type="NCBI Taxonomy" id="210143"/>
    <lineage>
        <taxon>Eukaryota</taxon>
        <taxon>Viridiplantae</taxon>
        <taxon>Streptophyta</taxon>
        <taxon>Embryophyta</taxon>
        <taxon>Tracheophyta</taxon>
        <taxon>Spermatophyta</taxon>
        <taxon>Magnoliopsida</taxon>
        <taxon>eudicotyledons</taxon>
        <taxon>Gunneridae</taxon>
        <taxon>Pentapetalae</taxon>
        <taxon>rosids</taxon>
        <taxon>malvids</taxon>
        <taxon>Malvales</taxon>
        <taxon>Malvaceae</taxon>
        <taxon>Grewioideae</taxon>
        <taxon>Apeibeae</taxon>
        <taxon>Corchorus</taxon>
    </lineage>
</organism>
<dbReference type="Pfam" id="PF13456">
    <property type="entry name" value="RVT_3"/>
    <property type="match status" value="1"/>
</dbReference>
<proteinExistence type="predicted"/>
<name>A0A1R3GVB5_COCAP</name>
<dbReference type="PANTHER" id="PTHR48475:SF2">
    <property type="entry name" value="RIBONUCLEASE H"/>
    <property type="match status" value="1"/>
</dbReference>
<dbReference type="Proteomes" id="UP000188268">
    <property type="component" value="Unassembled WGS sequence"/>
</dbReference>